<evidence type="ECO:0000313" key="1">
    <source>
        <dbReference type="EMBL" id="MCI54688.1"/>
    </source>
</evidence>
<dbReference type="EMBL" id="LXQA010483287">
    <property type="protein sequence ID" value="MCI54688.1"/>
    <property type="molecule type" value="Genomic_DNA"/>
</dbReference>
<sequence>SPLASPRSARNWRRKTANFQVPGEHWRAMATLSLSDDIPHSATQAQILKLSLENGLGHAQISFSSLILHENSQFQAQAT</sequence>
<reference evidence="1 2" key="1">
    <citation type="journal article" date="2018" name="Front. Plant Sci.">
        <title>Red Clover (Trifolium pratense) and Zigzag Clover (T. medium) - A Picture of Genomic Similarities and Differences.</title>
        <authorList>
            <person name="Dluhosova J."/>
            <person name="Istvanek J."/>
            <person name="Nedelnik J."/>
            <person name="Repkova J."/>
        </authorList>
    </citation>
    <scope>NUCLEOTIDE SEQUENCE [LARGE SCALE GENOMIC DNA]</scope>
    <source>
        <strain evidence="2">cv. 10/8</strain>
        <tissue evidence="1">Leaf</tissue>
    </source>
</reference>
<keyword evidence="2" id="KW-1185">Reference proteome</keyword>
<proteinExistence type="predicted"/>
<organism evidence="1 2">
    <name type="scientific">Trifolium medium</name>
    <dbReference type="NCBI Taxonomy" id="97028"/>
    <lineage>
        <taxon>Eukaryota</taxon>
        <taxon>Viridiplantae</taxon>
        <taxon>Streptophyta</taxon>
        <taxon>Embryophyta</taxon>
        <taxon>Tracheophyta</taxon>
        <taxon>Spermatophyta</taxon>
        <taxon>Magnoliopsida</taxon>
        <taxon>eudicotyledons</taxon>
        <taxon>Gunneridae</taxon>
        <taxon>Pentapetalae</taxon>
        <taxon>rosids</taxon>
        <taxon>fabids</taxon>
        <taxon>Fabales</taxon>
        <taxon>Fabaceae</taxon>
        <taxon>Papilionoideae</taxon>
        <taxon>50 kb inversion clade</taxon>
        <taxon>NPAAA clade</taxon>
        <taxon>Hologalegina</taxon>
        <taxon>IRL clade</taxon>
        <taxon>Trifolieae</taxon>
        <taxon>Trifolium</taxon>
    </lineage>
</organism>
<dbReference type="AlphaFoldDB" id="A0A392T0R1"/>
<name>A0A392T0R1_9FABA</name>
<dbReference type="Proteomes" id="UP000265520">
    <property type="component" value="Unassembled WGS sequence"/>
</dbReference>
<evidence type="ECO:0000313" key="2">
    <source>
        <dbReference type="Proteomes" id="UP000265520"/>
    </source>
</evidence>
<protein>
    <submittedName>
        <fullName evidence="1">Uncharacterized protein</fullName>
    </submittedName>
</protein>
<comment type="caution">
    <text evidence="1">The sequence shown here is derived from an EMBL/GenBank/DDBJ whole genome shotgun (WGS) entry which is preliminary data.</text>
</comment>
<accession>A0A392T0R1</accession>
<feature type="non-terminal residue" evidence="1">
    <location>
        <position position="1"/>
    </location>
</feature>